<comment type="caution">
    <text evidence="2">The sequence shown here is derived from an EMBL/GenBank/DDBJ whole genome shotgun (WGS) entry which is preliminary data.</text>
</comment>
<dbReference type="EMBL" id="JAUKPO010000010">
    <property type="protein sequence ID" value="MDO1448075.1"/>
    <property type="molecule type" value="Genomic_DNA"/>
</dbReference>
<proteinExistence type="predicted"/>
<dbReference type="PRINTS" id="PR00081">
    <property type="entry name" value="GDHRDH"/>
</dbReference>
<keyword evidence="3" id="KW-1185">Reference proteome</keyword>
<dbReference type="Pfam" id="PF13561">
    <property type="entry name" value="adh_short_C2"/>
    <property type="match status" value="1"/>
</dbReference>
<dbReference type="InterPro" id="IPR045000">
    <property type="entry name" value="TR"/>
</dbReference>
<dbReference type="Proteomes" id="UP001168528">
    <property type="component" value="Unassembled WGS sequence"/>
</dbReference>
<dbReference type="NCBIfam" id="NF006693">
    <property type="entry name" value="PRK09242.1"/>
    <property type="match status" value="1"/>
</dbReference>
<dbReference type="NCBIfam" id="NF005559">
    <property type="entry name" value="PRK07231.1"/>
    <property type="match status" value="1"/>
</dbReference>
<sequence length="257" mass="28031">MNHTTRWSLQGKYTLITGGTRGIGKAIAEELLALGAQVCIVSRKETEVNNQVAEWQQNNLPALGFAADLSTADEREKLKAFIESKWGKLDVLVNNVGTNIRKKTPEYSSAEYHLLMQTNLTSAFHLCQLFYPLLKAAGQSSIVNISSVSGLVHVRSGSIYGMTKGAMNQLTRNLACEWAADGIRVNAVAPWYIETPLAQAVLQDKAYLENILQRTPMRKIGQPEDVAGTVAFLCMPAAAYITGQCIAVDGGFTVYGF</sequence>
<dbReference type="InterPro" id="IPR020904">
    <property type="entry name" value="Sc_DH/Rdtase_CS"/>
</dbReference>
<keyword evidence="1" id="KW-0560">Oxidoreductase</keyword>
<evidence type="ECO:0000256" key="1">
    <source>
        <dbReference type="ARBA" id="ARBA00023002"/>
    </source>
</evidence>
<reference evidence="2" key="1">
    <citation type="submission" date="2023-07" db="EMBL/GenBank/DDBJ databases">
        <title>The genome sequence of Rhodocytophaga aerolata KACC 12507.</title>
        <authorList>
            <person name="Zhang X."/>
        </authorList>
    </citation>
    <scope>NUCLEOTIDE SEQUENCE</scope>
    <source>
        <strain evidence="2">KACC 12507</strain>
    </source>
</reference>
<dbReference type="PROSITE" id="PS00061">
    <property type="entry name" value="ADH_SHORT"/>
    <property type="match status" value="1"/>
</dbReference>
<dbReference type="RefSeq" id="WP_302038880.1">
    <property type="nucleotide sequence ID" value="NZ_JAUKPO010000010.1"/>
</dbReference>
<dbReference type="Gene3D" id="3.40.50.720">
    <property type="entry name" value="NAD(P)-binding Rossmann-like Domain"/>
    <property type="match status" value="1"/>
</dbReference>
<name>A0ABT8RBJ3_9BACT</name>
<protein>
    <submittedName>
        <fullName evidence="2">SDR family oxidoreductase</fullName>
    </submittedName>
</protein>
<dbReference type="InterPro" id="IPR036291">
    <property type="entry name" value="NAD(P)-bd_dom_sf"/>
</dbReference>
<evidence type="ECO:0000313" key="3">
    <source>
        <dbReference type="Proteomes" id="UP001168528"/>
    </source>
</evidence>
<dbReference type="PRINTS" id="PR00080">
    <property type="entry name" value="SDRFAMILY"/>
</dbReference>
<accession>A0ABT8RBJ3</accession>
<evidence type="ECO:0000313" key="2">
    <source>
        <dbReference type="EMBL" id="MDO1448075.1"/>
    </source>
</evidence>
<dbReference type="SUPFAM" id="SSF51735">
    <property type="entry name" value="NAD(P)-binding Rossmann-fold domains"/>
    <property type="match status" value="1"/>
</dbReference>
<dbReference type="PANTHER" id="PTHR42898:SF6">
    <property type="entry name" value="NADP-DEPENDENT MANNITOL DEHYDROGENASE"/>
    <property type="match status" value="1"/>
</dbReference>
<gene>
    <name evidence="2" type="ORF">Q0590_17510</name>
</gene>
<organism evidence="2 3">
    <name type="scientific">Rhodocytophaga aerolata</name>
    <dbReference type="NCBI Taxonomy" id="455078"/>
    <lineage>
        <taxon>Bacteria</taxon>
        <taxon>Pseudomonadati</taxon>
        <taxon>Bacteroidota</taxon>
        <taxon>Cytophagia</taxon>
        <taxon>Cytophagales</taxon>
        <taxon>Rhodocytophagaceae</taxon>
        <taxon>Rhodocytophaga</taxon>
    </lineage>
</organism>
<dbReference type="InterPro" id="IPR002347">
    <property type="entry name" value="SDR_fam"/>
</dbReference>
<dbReference type="PANTHER" id="PTHR42898">
    <property type="entry name" value="TROPINONE REDUCTASE"/>
    <property type="match status" value="1"/>
</dbReference>